<dbReference type="AlphaFoldDB" id="A0A438F7X8"/>
<gene>
    <name evidence="1" type="ORF">CK203_080805</name>
</gene>
<comment type="caution">
    <text evidence="1">The sequence shown here is derived from an EMBL/GenBank/DDBJ whole genome shotgun (WGS) entry which is preliminary data.</text>
</comment>
<evidence type="ECO:0000313" key="1">
    <source>
        <dbReference type="EMBL" id="RVW56118.1"/>
    </source>
</evidence>
<name>A0A438F7X8_VITVI</name>
<dbReference type="Proteomes" id="UP000288805">
    <property type="component" value="Unassembled WGS sequence"/>
</dbReference>
<dbReference type="EMBL" id="QGNW01001094">
    <property type="protein sequence ID" value="RVW56118.1"/>
    <property type="molecule type" value="Genomic_DNA"/>
</dbReference>
<reference evidence="1 2" key="1">
    <citation type="journal article" date="2018" name="PLoS Genet.">
        <title>Population sequencing reveals clonal diversity and ancestral inbreeding in the grapevine cultivar Chardonnay.</title>
        <authorList>
            <person name="Roach M.J."/>
            <person name="Johnson D.L."/>
            <person name="Bohlmann J."/>
            <person name="van Vuuren H.J."/>
            <person name="Jones S.J."/>
            <person name="Pretorius I.S."/>
            <person name="Schmidt S.A."/>
            <person name="Borneman A.R."/>
        </authorList>
    </citation>
    <scope>NUCLEOTIDE SEQUENCE [LARGE SCALE GENOMIC DNA]</scope>
    <source>
        <strain evidence="2">cv. Chardonnay</strain>
        <tissue evidence="1">Leaf</tissue>
    </source>
</reference>
<sequence>MHKKGAAGCQKWERTAIRVELLDANHTSPAQDMTIHVLRGSRSSEWEEHSGKRVVWELIDVRMSFNICGTTQKMYFAPSNRNSSRSLMQE</sequence>
<organism evidence="1 2">
    <name type="scientific">Vitis vinifera</name>
    <name type="common">Grape</name>
    <dbReference type="NCBI Taxonomy" id="29760"/>
    <lineage>
        <taxon>Eukaryota</taxon>
        <taxon>Viridiplantae</taxon>
        <taxon>Streptophyta</taxon>
        <taxon>Embryophyta</taxon>
        <taxon>Tracheophyta</taxon>
        <taxon>Spermatophyta</taxon>
        <taxon>Magnoliopsida</taxon>
        <taxon>eudicotyledons</taxon>
        <taxon>Gunneridae</taxon>
        <taxon>Pentapetalae</taxon>
        <taxon>rosids</taxon>
        <taxon>Vitales</taxon>
        <taxon>Vitaceae</taxon>
        <taxon>Viteae</taxon>
        <taxon>Vitis</taxon>
    </lineage>
</organism>
<evidence type="ECO:0000313" key="2">
    <source>
        <dbReference type="Proteomes" id="UP000288805"/>
    </source>
</evidence>
<accession>A0A438F7X8</accession>
<protein>
    <submittedName>
        <fullName evidence="1">Uncharacterized protein</fullName>
    </submittedName>
</protein>
<proteinExistence type="predicted"/>